<evidence type="ECO:0000256" key="9">
    <source>
        <dbReference type="SAM" id="Phobius"/>
    </source>
</evidence>
<dbReference type="Pfam" id="PF00083">
    <property type="entry name" value="Sugar_tr"/>
    <property type="match status" value="1"/>
</dbReference>
<feature type="transmembrane region" description="Helical" evidence="9">
    <location>
        <begin position="173"/>
        <end position="194"/>
    </location>
</feature>
<dbReference type="Gene3D" id="1.20.1250.20">
    <property type="entry name" value="MFS general substrate transporter like domains"/>
    <property type="match status" value="1"/>
</dbReference>
<dbReference type="InterPro" id="IPR036259">
    <property type="entry name" value="MFS_trans_sf"/>
</dbReference>
<dbReference type="OrthoDB" id="3252866at2"/>
<sequence length="451" mass="49170">MHADPVRMDDLPLNRFHLRIAGLTFGAHLTDGYVLGVIGFALVMLTPQMGLTPLQEGLVGGSALFGLFLGSLVLGWISDHIGRQKIFNFSFVLITLASFLQFFVSNVEQLILLRVLIGIGLGGDYSVGHTMLAEFAPRKHRGVLLGAFSVVWTLGYVLASLIGHLMVDSGADAWRWLLASAAFPALLITFLRWGTPESPRWLMRQGRVSEAHQIVRRCFGEHVVISDEIAVPTSRHLRTLFSEQYWRRTAFNSLFFVCLVIPWFAIYTWLPSITGLLGMQDGLTASLLLNMVLVVGAIAGLVLTHRCSRRGFLIGGFLVLFLSLTALALVPEQHGTIILLLFFIFTLTISAVSNLVGVLPAESFPTDIRSLGVGFATSMSRFGSAISTGLLPVALVSFGVQNTMLLLSAVLMLGLLVSVFWAPETRNMSLVTASGNKEQPPGVNHEHSVSL</sequence>
<feature type="transmembrane region" description="Helical" evidence="9">
    <location>
        <begin position="282"/>
        <end position="304"/>
    </location>
</feature>
<feature type="transmembrane region" description="Helical" evidence="9">
    <location>
        <begin position="86"/>
        <end position="104"/>
    </location>
</feature>
<name>A0A089Q1L4_9ENTR</name>
<keyword evidence="7 9" id="KW-0472">Membrane</keyword>
<comment type="similarity">
    <text evidence="2">Belongs to the major facilitator superfamily. Sugar transporter (TC 2.A.1.1) family.</text>
</comment>
<evidence type="ECO:0000259" key="10">
    <source>
        <dbReference type="PROSITE" id="PS50850"/>
    </source>
</evidence>
<dbReference type="KEGG" id="cnt:JT31_16620"/>
<keyword evidence="3" id="KW-0813">Transport</keyword>
<feature type="transmembrane region" description="Helical" evidence="9">
    <location>
        <begin position="371"/>
        <end position="398"/>
    </location>
</feature>
<keyword evidence="6 9" id="KW-1133">Transmembrane helix</keyword>
<dbReference type="GO" id="GO:0022857">
    <property type="term" value="F:transmembrane transporter activity"/>
    <property type="evidence" value="ECO:0007669"/>
    <property type="project" value="InterPro"/>
</dbReference>
<feature type="region of interest" description="Disordered" evidence="8">
    <location>
        <begin position="432"/>
        <end position="451"/>
    </location>
</feature>
<reference evidence="11 12" key="1">
    <citation type="submission" date="2014-09" db="EMBL/GenBank/DDBJ databases">
        <title>Cedecea neteri SSMD04 Genome Sequencing.</title>
        <authorList>
            <person name="Tan J.-Y."/>
        </authorList>
    </citation>
    <scope>NUCLEOTIDE SEQUENCE [LARGE SCALE GENOMIC DNA]</scope>
    <source>
        <strain evidence="11 12">SSMD04</strain>
    </source>
</reference>
<evidence type="ECO:0000256" key="3">
    <source>
        <dbReference type="ARBA" id="ARBA00022448"/>
    </source>
</evidence>
<keyword evidence="4" id="KW-1003">Cell membrane</keyword>
<dbReference type="PANTHER" id="PTHR23511">
    <property type="entry name" value="SYNAPTIC VESICLE GLYCOPROTEIN 2"/>
    <property type="match status" value="1"/>
</dbReference>
<comment type="subcellular location">
    <subcellularLocation>
        <location evidence="1">Membrane</location>
        <topology evidence="1">Multi-pass membrane protein</topology>
    </subcellularLocation>
</comment>
<keyword evidence="12" id="KW-1185">Reference proteome</keyword>
<feature type="domain" description="Major facilitator superfamily (MFS) profile" evidence="10">
    <location>
        <begin position="20"/>
        <end position="426"/>
    </location>
</feature>
<feature type="transmembrane region" description="Helical" evidence="9">
    <location>
        <begin position="144"/>
        <end position="167"/>
    </location>
</feature>
<proteinExistence type="inferred from homology"/>
<dbReference type="PROSITE" id="PS50850">
    <property type="entry name" value="MFS"/>
    <property type="match status" value="1"/>
</dbReference>
<feature type="transmembrane region" description="Helical" evidence="9">
    <location>
        <begin position="20"/>
        <end position="45"/>
    </location>
</feature>
<evidence type="ECO:0000256" key="4">
    <source>
        <dbReference type="ARBA" id="ARBA00022475"/>
    </source>
</evidence>
<dbReference type="AlphaFoldDB" id="A0A089Q1L4"/>
<dbReference type="EMBL" id="CP009451">
    <property type="protein sequence ID" value="AIR06178.1"/>
    <property type="molecule type" value="Genomic_DNA"/>
</dbReference>
<feature type="transmembrane region" description="Helical" evidence="9">
    <location>
        <begin position="250"/>
        <end position="270"/>
    </location>
</feature>
<feature type="transmembrane region" description="Helical" evidence="9">
    <location>
        <begin position="404"/>
        <end position="422"/>
    </location>
</feature>
<organism evidence="11 12">
    <name type="scientific">Cedecea neteri</name>
    <dbReference type="NCBI Taxonomy" id="158822"/>
    <lineage>
        <taxon>Bacteria</taxon>
        <taxon>Pseudomonadati</taxon>
        <taxon>Pseudomonadota</taxon>
        <taxon>Gammaproteobacteria</taxon>
        <taxon>Enterobacterales</taxon>
        <taxon>Enterobacteriaceae</taxon>
        <taxon>Cedecea</taxon>
    </lineage>
</organism>
<evidence type="ECO:0000256" key="8">
    <source>
        <dbReference type="SAM" id="MobiDB-lite"/>
    </source>
</evidence>
<dbReference type="GO" id="GO:0005886">
    <property type="term" value="C:plasma membrane"/>
    <property type="evidence" value="ECO:0007669"/>
    <property type="project" value="TreeGrafter"/>
</dbReference>
<dbReference type="CDD" id="cd17316">
    <property type="entry name" value="MFS_SV2_like"/>
    <property type="match status" value="1"/>
</dbReference>
<feature type="transmembrane region" description="Helical" evidence="9">
    <location>
        <begin position="311"/>
        <end position="330"/>
    </location>
</feature>
<gene>
    <name evidence="11" type="ORF">JT31_16620</name>
</gene>
<evidence type="ECO:0000256" key="1">
    <source>
        <dbReference type="ARBA" id="ARBA00004141"/>
    </source>
</evidence>
<accession>A0A089Q1L4</accession>
<evidence type="ECO:0000313" key="12">
    <source>
        <dbReference type="Proteomes" id="UP000029481"/>
    </source>
</evidence>
<feature type="transmembrane region" description="Helical" evidence="9">
    <location>
        <begin position="336"/>
        <end position="359"/>
    </location>
</feature>
<dbReference type="SUPFAM" id="SSF103473">
    <property type="entry name" value="MFS general substrate transporter"/>
    <property type="match status" value="1"/>
</dbReference>
<evidence type="ECO:0000256" key="5">
    <source>
        <dbReference type="ARBA" id="ARBA00022692"/>
    </source>
</evidence>
<dbReference type="RefSeq" id="WP_038479416.1">
    <property type="nucleotide sequence ID" value="NZ_CP009451.1"/>
</dbReference>
<feature type="transmembrane region" description="Helical" evidence="9">
    <location>
        <begin position="57"/>
        <end position="77"/>
    </location>
</feature>
<dbReference type="PANTHER" id="PTHR23511:SF34">
    <property type="entry name" value="SYNAPTIC VESICLE GLYCOPROTEIN 2"/>
    <property type="match status" value="1"/>
</dbReference>
<protein>
    <submittedName>
        <fullName evidence="11">Major facilitator transporter</fullName>
    </submittedName>
</protein>
<dbReference type="Proteomes" id="UP000029481">
    <property type="component" value="Chromosome"/>
</dbReference>
<evidence type="ECO:0000256" key="6">
    <source>
        <dbReference type="ARBA" id="ARBA00022989"/>
    </source>
</evidence>
<evidence type="ECO:0000313" key="11">
    <source>
        <dbReference type="EMBL" id="AIR06178.1"/>
    </source>
</evidence>
<evidence type="ECO:0000256" key="2">
    <source>
        <dbReference type="ARBA" id="ARBA00010992"/>
    </source>
</evidence>
<evidence type="ECO:0000256" key="7">
    <source>
        <dbReference type="ARBA" id="ARBA00023136"/>
    </source>
</evidence>
<feature type="transmembrane region" description="Helical" evidence="9">
    <location>
        <begin position="110"/>
        <end position="132"/>
    </location>
</feature>
<keyword evidence="5 9" id="KW-0812">Transmembrane</keyword>
<dbReference type="InterPro" id="IPR020846">
    <property type="entry name" value="MFS_dom"/>
</dbReference>
<dbReference type="InterPro" id="IPR005828">
    <property type="entry name" value="MFS_sugar_transport-like"/>
</dbReference>